<dbReference type="AlphaFoldDB" id="A0A843VB77"/>
<gene>
    <name evidence="2" type="ORF">Taro_021343</name>
</gene>
<name>A0A843VB77_COLES</name>
<protein>
    <submittedName>
        <fullName evidence="2">Uncharacterized protein</fullName>
    </submittedName>
</protein>
<proteinExistence type="predicted"/>
<evidence type="ECO:0000313" key="3">
    <source>
        <dbReference type="Proteomes" id="UP000652761"/>
    </source>
</evidence>
<keyword evidence="3" id="KW-1185">Reference proteome</keyword>
<dbReference type="EMBL" id="NMUH01001089">
    <property type="protein sequence ID" value="MQL88779.1"/>
    <property type="molecule type" value="Genomic_DNA"/>
</dbReference>
<dbReference type="Proteomes" id="UP000652761">
    <property type="component" value="Unassembled WGS sequence"/>
</dbReference>
<reference evidence="2" key="1">
    <citation type="submission" date="2017-07" db="EMBL/GenBank/DDBJ databases">
        <title>Taro Niue Genome Assembly and Annotation.</title>
        <authorList>
            <person name="Atibalentja N."/>
            <person name="Keating K."/>
            <person name="Fields C.J."/>
        </authorList>
    </citation>
    <scope>NUCLEOTIDE SEQUENCE</scope>
    <source>
        <strain evidence="2">Niue_2</strain>
        <tissue evidence="2">Leaf</tissue>
    </source>
</reference>
<dbReference type="OrthoDB" id="848707at2759"/>
<evidence type="ECO:0000256" key="1">
    <source>
        <dbReference type="SAM" id="MobiDB-lite"/>
    </source>
</evidence>
<evidence type="ECO:0000313" key="2">
    <source>
        <dbReference type="EMBL" id="MQL88779.1"/>
    </source>
</evidence>
<comment type="caution">
    <text evidence="2">The sequence shown here is derived from an EMBL/GenBank/DDBJ whole genome shotgun (WGS) entry which is preliminary data.</text>
</comment>
<feature type="compositionally biased region" description="Low complexity" evidence="1">
    <location>
        <begin position="8"/>
        <end position="27"/>
    </location>
</feature>
<feature type="region of interest" description="Disordered" evidence="1">
    <location>
        <begin position="1"/>
        <end position="27"/>
    </location>
</feature>
<organism evidence="2 3">
    <name type="scientific">Colocasia esculenta</name>
    <name type="common">Wild taro</name>
    <name type="synonym">Arum esculentum</name>
    <dbReference type="NCBI Taxonomy" id="4460"/>
    <lineage>
        <taxon>Eukaryota</taxon>
        <taxon>Viridiplantae</taxon>
        <taxon>Streptophyta</taxon>
        <taxon>Embryophyta</taxon>
        <taxon>Tracheophyta</taxon>
        <taxon>Spermatophyta</taxon>
        <taxon>Magnoliopsida</taxon>
        <taxon>Liliopsida</taxon>
        <taxon>Araceae</taxon>
        <taxon>Aroideae</taxon>
        <taxon>Colocasieae</taxon>
        <taxon>Colocasia</taxon>
    </lineage>
</organism>
<accession>A0A843VB77</accession>
<sequence>MWRSSWGLRSCGTTTRSSSSSPSHLLRPAQTVHLRSTKGTLITLTLNCNGSQPMESSRAPAERRSKHWADRNPKLNVPLNLKLCKSQKQYSPTAVSEFFNNLGMTDDQDLYTTFKGIPFQITPNLFSRALQIPNTRANILLTHLNGYEYYTLIT</sequence>